<keyword evidence="2" id="KW-1185">Reference proteome</keyword>
<evidence type="ECO:0000313" key="2">
    <source>
        <dbReference type="Proteomes" id="UP000003781"/>
    </source>
</evidence>
<dbReference type="Proteomes" id="UP000003781">
    <property type="component" value="Unassembled WGS sequence"/>
</dbReference>
<dbReference type="AlphaFoldDB" id="A3IIY6"/>
<comment type="caution">
    <text evidence="1">The sequence shown here is derived from an EMBL/GenBank/DDBJ whole genome shotgun (WGS) entry which is preliminary data.</text>
</comment>
<accession>A3IIY6</accession>
<proteinExistence type="predicted"/>
<protein>
    <submittedName>
        <fullName evidence="1">Uncharacterized protein</fullName>
    </submittedName>
</protein>
<sequence>MAPYRYLALILLKICRIISTPLISSP</sequence>
<dbReference type="EMBL" id="AAXW01000002">
    <property type="protein sequence ID" value="EAZ93768.1"/>
    <property type="molecule type" value="Genomic_DNA"/>
</dbReference>
<organism evidence="1 2">
    <name type="scientific">Crocosphaera chwakensis CCY0110</name>
    <dbReference type="NCBI Taxonomy" id="391612"/>
    <lineage>
        <taxon>Bacteria</taxon>
        <taxon>Bacillati</taxon>
        <taxon>Cyanobacteriota</taxon>
        <taxon>Cyanophyceae</taxon>
        <taxon>Oscillatoriophycideae</taxon>
        <taxon>Chroococcales</taxon>
        <taxon>Aphanothecaceae</taxon>
        <taxon>Crocosphaera</taxon>
        <taxon>Crocosphaera chwakensis</taxon>
    </lineage>
</organism>
<evidence type="ECO:0000313" key="1">
    <source>
        <dbReference type="EMBL" id="EAZ93768.1"/>
    </source>
</evidence>
<name>A3IIY6_9CHRO</name>
<reference evidence="1 2" key="1">
    <citation type="submission" date="2007-03" db="EMBL/GenBank/DDBJ databases">
        <authorList>
            <person name="Stal L."/>
            <person name="Ferriera S."/>
            <person name="Johnson J."/>
            <person name="Kravitz S."/>
            <person name="Beeson K."/>
            <person name="Sutton G."/>
            <person name="Rogers Y.-H."/>
            <person name="Friedman R."/>
            <person name="Frazier M."/>
            <person name="Venter J.C."/>
        </authorList>
    </citation>
    <scope>NUCLEOTIDE SEQUENCE [LARGE SCALE GENOMIC DNA]</scope>
    <source>
        <strain evidence="1 2">CCY0110</strain>
    </source>
</reference>
<gene>
    <name evidence="1" type="ORF">CY0110_18272</name>
</gene>